<feature type="domain" description="Antitoxin Xre-like helix-turn-helix" evidence="2">
    <location>
        <begin position="1"/>
        <end position="57"/>
    </location>
</feature>
<reference evidence="4" key="1">
    <citation type="journal article" date="2021" name="Nat. Commun.">
        <title>Connecting structure to function with the recovery of over 1000 high-quality metagenome-assembled genomes from activated sludge using long-read sequencing.</title>
        <authorList>
            <person name="Singleton C.M."/>
            <person name="Petriglieri F."/>
            <person name="Kristensen J.M."/>
            <person name="Kirkegaard R.H."/>
            <person name="Michaelsen T.Y."/>
            <person name="Andersen M.H."/>
            <person name="Kondrotaite Z."/>
            <person name="Karst S.M."/>
            <person name="Dueholm M.S."/>
            <person name="Nielsen P.H."/>
            <person name="Albertsen M."/>
        </authorList>
    </citation>
    <scope>NUCLEOTIDE SEQUENCE [LARGE SCALE GENOMIC DNA]</scope>
</reference>
<evidence type="ECO:0000313" key="3">
    <source>
        <dbReference type="EMBL" id="MBK6971757.1"/>
    </source>
</evidence>
<dbReference type="Pfam" id="PF09722">
    <property type="entry name" value="Xre_MbcA_ParS_C"/>
    <property type="match status" value="1"/>
</dbReference>
<feature type="domain" description="Antitoxin Xre/MbcA/ParS-like toxin-binding" evidence="1">
    <location>
        <begin position="77"/>
        <end position="122"/>
    </location>
</feature>
<organism evidence="3 4">
    <name type="scientific">Candidatus Methylophosphatis roskildensis</name>
    <dbReference type="NCBI Taxonomy" id="2899263"/>
    <lineage>
        <taxon>Bacteria</taxon>
        <taxon>Pseudomonadati</taxon>
        <taxon>Pseudomonadota</taxon>
        <taxon>Betaproteobacteria</taxon>
        <taxon>Nitrosomonadales</taxon>
        <taxon>Sterolibacteriaceae</taxon>
        <taxon>Candidatus Methylophosphatis</taxon>
    </lineage>
</organism>
<evidence type="ECO:0000259" key="1">
    <source>
        <dbReference type="Pfam" id="PF09722"/>
    </source>
</evidence>
<dbReference type="GO" id="GO:0003677">
    <property type="term" value="F:DNA binding"/>
    <property type="evidence" value="ECO:0007669"/>
    <property type="project" value="InterPro"/>
</dbReference>
<sequence>MIREGVPAAVLEQIVRNMGIPKDRLYGTLRLPRSTIDRKIRSNDALSAEHSERVIGLERLIGQVEVMVAQSGDPEGFDADRWVGAWLETPLPALGGAKPAEFMDTMEGQELVSRLLAQSQSGAYA</sequence>
<dbReference type="Pfam" id="PF20432">
    <property type="entry name" value="Xre-like-HTH"/>
    <property type="match status" value="1"/>
</dbReference>
<name>A0A9D7E180_9PROT</name>
<protein>
    <submittedName>
        <fullName evidence="3">DUF2384 domain-containing protein</fullName>
    </submittedName>
</protein>
<proteinExistence type="predicted"/>
<accession>A0A9D7E180</accession>
<evidence type="ECO:0000313" key="4">
    <source>
        <dbReference type="Proteomes" id="UP000807785"/>
    </source>
</evidence>
<dbReference type="Proteomes" id="UP000807785">
    <property type="component" value="Unassembled WGS sequence"/>
</dbReference>
<dbReference type="InterPro" id="IPR046847">
    <property type="entry name" value="Xre-like_HTH"/>
</dbReference>
<evidence type="ECO:0000259" key="2">
    <source>
        <dbReference type="Pfam" id="PF20432"/>
    </source>
</evidence>
<dbReference type="AlphaFoldDB" id="A0A9D7E180"/>
<comment type="caution">
    <text evidence="3">The sequence shown here is derived from an EMBL/GenBank/DDBJ whole genome shotgun (WGS) entry which is preliminary data.</text>
</comment>
<dbReference type="InterPro" id="IPR024467">
    <property type="entry name" value="Xre/MbcA/ParS-like_toxin-bd"/>
</dbReference>
<dbReference type="EMBL" id="JADJEV010000001">
    <property type="protein sequence ID" value="MBK6971757.1"/>
    <property type="molecule type" value="Genomic_DNA"/>
</dbReference>
<gene>
    <name evidence="3" type="ORF">IPH26_01935</name>
</gene>